<dbReference type="PANTHER" id="PTHR45723">
    <property type="entry name" value="SERINE/THREONINE-PROTEIN KINASE RIO1"/>
    <property type="match status" value="1"/>
</dbReference>
<dbReference type="InterPro" id="IPR011009">
    <property type="entry name" value="Kinase-like_dom_sf"/>
</dbReference>
<dbReference type="InterPro" id="IPR018934">
    <property type="entry name" value="RIO_dom"/>
</dbReference>
<accession>A0A7L9FER3</accession>
<dbReference type="GO" id="GO:0005524">
    <property type="term" value="F:ATP binding"/>
    <property type="evidence" value="ECO:0007669"/>
    <property type="project" value="UniProtKB-KW"/>
</dbReference>
<evidence type="ECO:0000256" key="8">
    <source>
        <dbReference type="ARBA" id="ARBA00022840"/>
    </source>
</evidence>
<dbReference type="Proteomes" id="UP000594121">
    <property type="component" value="Chromosome"/>
</dbReference>
<gene>
    <name evidence="13" type="ORF">IG193_05175</name>
</gene>
<dbReference type="InterPro" id="IPR000687">
    <property type="entry name" value="RIO_kinase"/>
</dbReference>
<dbReference type="EC" id="2.7.11.1" evidence="2"/>
<keyword evidence="7 13" id="KW-0418">Kinase</keyword>
<dbReference type="EMBL" id="CP062310">
    <property type="protein sequence ID" value="QOJ78177.1"/>
    <property type="molecule type" value="Genomic_DNA"/>
</dbReference>
<dbReference type="Gene3D" id="3.30.200.20">
    <property type="entry name" value="Phosphorylase Kinase, domain 1"/>
    <property type="match status" value="1"/>
</dbReference>
<evidence type="ECO:0000256" key="1">
    <source>
        <dbReference type="ARBA" id="ARBA00009196"/>
    </source>
</evidence>
<keyword evidence="3" id="KW-0723">Serine/threonine-protein kinase</keyword>
<dbReference type="InParanoid" id="A0A7L9FER3"/>
<dbReference type="PROSITE" id="PS50011">
    <property type="entry name" value="PROTEIN_KINASE_DOM"/>
    <property type="match status" value="1"/>
</dbReference>
<dbReference type="AlphaFoldDB" id="A0A7L9FER3"/>
<dbReference type="SMART" id="SM00090">
    <property type="entry name" value="RIO"/>
    <property type="match status" value="1"/>
</dbReference>
<dbReference type="InterPro" id="IPR008266">
    <property type="entry name" value="Tyr_kinase_AS"/>
</dbReference>
<comment type="catalytic activity">
    <reaction evidence="11">
        <text>L-seryl-[protein] + ATP = O-phospho-L-seryl-[protein] + ADP + H(+)</text>
        <dbReference type="Rhea" id="RHEA:17989"/>
        <dbReference type="Rhea" id="RHEA-COMP:9863"/>
        <dbReference type="Rhea" id="RHEA-COMP:11604"/>
        <dbReference type="ChEBI" id="CHEBI:15378"/>
        <dbReference type="ChEBI" id="CHEBI:29999"/>
        <dbReference type="ChEBI" id="CHEBI:30616"/>
        <dbReference type="ChEBI" id="CHEBI:83421"/>
        <dbReference type="ChEBI" id="CHEBI:456216"/>
        <dbReference type="EC" id="2.7.11.1"/>
    </reaction>
</comment>
<dbReference type="PROSITE" id="PS01245">
    <property type="entry name" value="RIO1"/>
    <property type="match status" value="1"/>
</dbReference>
<sequence length="246" mass="28436">MRERRLERDSELRKVLEDVFDYRTVMAVYRLMNRGILAKLYGTVSTGKEARVYWGKTPKGEDVAVKIYLVWTSEFRKSRLKYILGDPRFENAPRDPIGFVNTWCRKEFRNLKRAYSVGLPVPRPIAFEENILVMEFVGGNGSPYPLLKDSPPSNPEKVLDVLRSFIRRLYQEAGLVHADLSEYNVMIKEGDEVIVIDFGSAVLKSHPNALEFLRNDIRNVYRYFREIGLDPGDPEEFFEEVTGSSA</sequence>
<dbReference type="FunCoup" id="A0A7L9FER3">
    <property type="interactions" value="9"/>
</dbReference>
<evidence type="ECO:0000313" key="13">
    <source>
        <dbReference type="EMBL" id="QOJ78177.1"/>
    </source>
</evidence>
<keyword evidence="5" id="KW-0479">Metal-binding</keyword>
<dbReference type="PROSITE" id="PS00109">
    <property type="entry name" value="PROTEIN_KINASE_TYR"/>
    <property type="match status" value="1"/>
</dbReference>
<protein>
    <recommendedName>
        <fullName evidence="2">non-specific serine/threonine protein kinase</fullName>
        <ecNumber evidence="2">2.7.11.1</ecNumber>
    </recommendedName>
</protein>
<dbReference type="InterPro" id="IPR051272">
    <property type="entry name" value="RIO-type_Ser/Thr_kinase"/>
</dbReference>
<reference evidence="13 14" key="1">
    <citation type="submission" date="2020-10" db="EMBL/GenBank/DDBJ databases">
        <title>Thermofilum lucidum 3507LT sp. nov. a novel member of Thermofilaceae family isolated from Chile hot spring, and proposal of description order Thermofilales.</title>
        <authorList>
            <person name="Zayulina K.S."/>
            <person name="Elcheninov A.G."/>
            <person name="Toshchakov S.V."/>
            <person name="Kublanov I.V."/>
        </authorList>
    </citation>
    <scope>NUCLEOTIDE SEQUENCE [LARGE SCALE GENOMIC DNA]</scope>
    <source>
        <strain evidence="13 14">3507LT</strain>
    </source>
</reference>
<keyword evidence="14" id="KW-1185">Reference proteome</keyword>
<dbReference type="RefSeq" id="WP_192818149.1">
    <property type="nucleotide sequence ID" value="NZ_CP062310.1"/>
</dbReference>
<dbReference type="GeneID" id="59149265"/>
<dbReference type="InterPro" id="IPR018935">
    <property type="entry name" value="RIO_kinase_CS"/>
</dbReference>
<dbReference type="InterPro" id="IPR000719">
    <property type="entry name" value="Prot_kinase_dom"/>
</dbReference>
<dbReference type="CDD" id="cd05145">
    <property type="entry name" value="RIO1_like"/>
    <property type="match status" value="1"/>
</dbReference>
<evidence type="ECO:0000256" key="10">
    <source>
        <dbReference type="ARBA" id="ARBA00047899"/>
    </source>
</evidence>
<evidence type="ECO:0000256" key="6">
    <source>
        <dbReference type="ARBA" id="ARBA00022741"/>
    </source>
</evidence>
<comment type="catalytic activity">
    <reaction evidence="10">
        <text>L-threonyl-[protein] + ATP = O-phospho-L-threonyl-[protein] + ADP + H(+)</text>
        <dbReference type="Rhea" id="RHEA:46608"/>
        <dbReference type="Rhea" id="RHEA-COMP:11060"/>
        <dbReference type="Rhea" id="RHEA-COMP:11605"/>
        <dbReference type="ChEBI" id="CHEBI:15378"/>
        <dbReference type="ChEBI" id="CHEBI:30013"/>
        <dbReference type="ChEBI" id="CHEBI:30616"/>
        <dbReference type="ChEBI" id="CHEBI:61977"/>
        <dbReference type="ChEBI" id="CHEBI:456216"/>
        <dbReference type="EC" id="2.7.11.1"/>
    </reaction>
</comment>
<proteinExistence type="inferred from homology"/>
<evidence type="ECO:0000256" key="2">
    <source>
        <dbReference type="ARBA" id="ARBA00012513"/>
    </source>
</evidence>
<keyword evidence="9" id="KW-0460">Magnesium</keyword>
<dbReference type="KEGG" id="thel:IG193_05175"/>
<name>A0A7L9FER3_9CREN</name>
<evidence type="ECO:0000256" key="7">
    <source>
        <dbReference type="ARBA" id="ARBA00022777"/>
    </source>
</evidence>
<dbReference type="GO" id="GO:0046872">
    <property type="term" value="F:metal ion binding"/>
    <property type="evidence" value="ECO:0007669"/>
    <property type="project" value="UniProtKB-KW"/>
</dbReference>
<evidence type="ECO:0000259" key="12">
    <source>
        <dbReference type="PROSITE" id="PS50011"/>
    </source>
</evidence>
<dbReference type="Pfam" id="PF01163">
    <property type="entry name" value="RIO1"/>
    <property type="match status" value="1"/>
</dbReference>
<evidence type="ECO:0000256" key="9">
    <source>
        <dbReference type="ARBA" id="ARBA00022842"/>
    </source>
</evidence>
<evidence type="ECO:0000256" key="11">
    <source>
        <dbReference type="ARBA" id="ARBA00048679"/>
    </source>
</evidence>
<evidence type="ECO:0000313" key="14">
    <source>
        <dbReference type="Proteomes" id="UP000594121"/>
    </source>
</evidence>
<comment type="similarity">
    <text evidence="1">Belongs to the protein kinase superfamily. RIO-type Ser/Thr kinase family.</text>
</comment>
<keyword evidence="8" id="KW-0067">ATP-binding</keyword>
<evidence type="ECO:0000256" key="5">
    <source>
        <dbReference type="ARBA" id="ARBA00022723"/>
    </source>
</evidence>
<evidence type="ECO:0000256" key="3">
    <source>
        <dbReference type="ARBA" id="ARBA00022527"/>
    </source>
</evidence>
<keyword evidence="4" id="KW-0808">Transferase</keyword>
<organism evidence="13 14">
    <name type="scientific">Infirmifilum lucidum</name>
    <dbReference type="NCBI Taxonomy" id="2776706"/>
    <lineage>
        <taxon>Archaea</taxon>
        <taxon>Thermoproteota</taxon>
        <taxon>Thermoprotei</taxon>
        <taxon>Thermofilales</taxon>
        <taxon>Thermofilaceae</taxon>
        <taxon>Infirmifilum</taxon>
    </lineage>
</organism>
<dbReference type="Gene3D" id="1.10.510.10">
    <property type="entry name" value="Transferase(Phosphotransferase) domain 1"/>
    <property type="match status" value="1"/>
</dbReference>
<dbReference type="GO" id="GO:0004674">
    <property type="term" value="F:protein serine/threonine kinase activity"/>
    <property type="evidence" value="ECO:0007669"/>
    <property type="project" value="UniProtKB-KW"/>
</dbReference>
<evidence type="ECO:0000256" key="4">
    <source>
        <dbReference type="ARBA" id="ARBA00022679"/>
    </source>
</evidence>
<feature type="domain" description="Protein kinase" evidence="12">
    <location>
        <begin position="38"/>
        <end position="246"/>
    </location>
</feature>
<keyword evidence="6" id="KW-0547">Nucleotide-binding</keyword>
<dbReference type="SUPFAM" id="SSF56112">
    <property type="entry name" value="Protein kinase-like (PK-like)"/>
    <property type="match status" value="1"/>
</dbReference>